<protein>
    <submittedName>
        <fullName evidence="2">Uncharacterized protein</fullName>
    </submittedName>
</protein>
<sequence>MKRKGNGAAASAVESAQPVSARRSLFAPHCRDTQNGLRRSGIEQKTFNGHAMNKPFFATLISVVMLGAGLSPASAFAHDLDEQFTCKSSAHAFISRLISDQSIEPSPMLVEANSVNAFKPRHDAGLTAFGLRVRAVFGYQPGDPMFKPGNGKTPSGPIYGAVVFGSTDSVEALVRQAGSHAAIHQVIPLMLSAIVCES</sequence>
<name>A0A6P2QP77_9BURK</name>
<dbReference type="Proteomes" id="UP000494162">
    <property type="component" value="Unassembled WGS sequence"/>
</dbReference>
<keyword evidence="1" id="KW-0812">Transmembrane</keyword>
<dbReference type="GeneID" id="93172850"/>
<evidence type="ECO:0000313" key="3">
    <source>
        <dbReference type="Proteomes" id="UP000494162"/>
    </source>
</evidence>
<organism evidence="2 3">
    <name type="scientific">Burkholderia pseudomultivorans</name>
    <dbReference type="NCBI Taxonomy" id="1207504"/>
    <lineage>
        <taxon>Bacteria</taxon>
        <taxon>Pseudomonadati</taxon>
        <taxon>Pseudomonadota</taxon>
        <taxon>Betaproteobacteria</taxon>
        <taxon>Burkholderiales</taxon>
        <taxon>Burkholderiaceae</taxon>
        <taxon>Burkholderia</taxon>
        <taxon>Burkholderia cepacia complex</taxon>
    </lineage>
</organism>
<dbReference type="RefSeq" id="WP_105772918.1">
    <property type="nucleotide sequence ID" value="NZ_CABVPP010000065.1"/>
</dbReference>
<gene>
    <name evidence="2" type="ORF">BPS26883_05794</name>
</gene>
<accession>A0A6P2QP77</accession>
<reference evidence="2 3" key="1">
    <citation type="submission" date="2019-09" db="EMBL/GenBank/DDBJ databases">
        <authorList>
            <person name="Depoorter E."/>
        </authorList>
    </citation>
    <scope>NUCLEOTIDE SEQUENCE [LARGE SCALE GENOMIC DNA]</scope>
    <source>
        <strain evidence="2">LMG 26883</strain>
    </source>
</reference>
<proteinExistence type="predicted"/>
<keyword evidence="1" id="KW-1133">Transmembrane helix</keyword>
<keyword evidence="1" id="KW-0472">Membrane</keyword>
<dbReference type="AlphaFoldDB" id="A0A6P2QP77"/>
<dbReference type="EMBL" id="CABVPP010000065">
    <property type="protein sequence ID" value="VWC19590.1"/>
    <property type="molecule type" value="Genomic_DNA"/>
</dbReference>
<evidence type="ECO:0000313" key="2">
    <source>
        <dbReference type="EMBL" id="VWC19590.1"/>
    </source>
</evidence>
<feature type="transmembrane region" description="Helical" evidence="1">
    <location>
        <begin position="56"/>
        <end position="77"/>
    </location>
</feature>
<evidence type="ECO:0000256" key="1">
    <source>
        <dbReference type="SAM" id="Phobius"/>
    </source>
</evidence>